<feature type="domain" description="Intradiol ring-cleavage dioxygenases" evidence="7">
    <location>
        <begin position="106"/>
        <end position="275"/>
    </location>
</feature>
<comment type="similarity">
    <text evidence="2">Belongs to the intradiol ring-cleavage dioxygenase family.</text>
</comment>
<evidence type="ECO:0000313" key="9">
    <source>
        <dbReference type="EMBL" id="ATX66629.1"/>
    </source>
</evidence>
<sequence>MSVRLGSSLGAAPARAFAERLQSAPDQRLAQALVGLVGHLSEMVDEFRVSREEMRAILEFLTEVGETCSEHRQEWVLLADTLGLTSCVENSIARRPDGSTPNTMPGPFYRADAPVRANGASISLDGVGAPLTLEFRVTDLDSEPVSGARLEIWHANGAGLYENQDPDHQPEFNLRGIYTTDERGQVQIRTIRPAGYDVPSDGPVGRLMSSLGVSLKRPAHLHCRITAPGFDVLTTHVFDASDPAIAADPLFAVHPQLLIEFKRKQGAEWYAEYCFVLARQPRSAGKQHHFTKGGNS</sequence>
<dbReference type="PANTHER" id="PTHR33711:SF7">
    <property type="entry name" value="INTRADIOL RING-CLEAVAGE DIOXYGENASES DOMAIN-CONTAINING PROTEIN-RELATED"/>
    <property type="match status" value="1"/>
</dbReference>
<dbReference type="GO" id="GO:0018576">
    <property type="term" value="F:catechol 1,2-dioxygenase activity"/>
    <property type="evidence" value="ECO:0007669"/>
    <property type="project" value="InterPro"/>
</dbReference>
<dbReference type="InterPro" id="IPR015889">
    <property type="entry name" value="Intradiol_dOase_core"/>
</dbReference>
<keyword evidence="10" id="KW-1185">Reference proteome</keyword>
<keyword evidence="4 9" id="KW-0223">Dioxygenase</keyword>
<dbReference type="AlphaFoldDB" id="A0A2K8KB00"/>
<keyword evidence="6" id="KW-0408">Iron</keyword>
<dbReference type="Pfam" id="PF04444">
    <property type="entry name" value="Dioxygenase_N"/>
    <property type="match status" value="1"/>
</dbReference>
<evidence type="ECO:0000256" key="2">
    <source>
        <dbReference type="ARBA" id="ARBA00007825"/>
    </source>
</evidence>
<dbReference type="PANTHER" id="PTHR33711">
    <property type="entry name" value="DIOXYGENASE, PUTATIVE (AFU_ORTHOLOGUE AFUA_2G02910)-RELATED"/>
    <property type="match status" value="1"/>
</dbReference>
<feature type="domain" description="Catechol dioxygenase N-terminal" evidence="8">
    <location>
        <begin position="26"/>
        <end position="98"/>
    </location>
</feature>
<dbReference type="Gene3D" id="2.60.130.10">
    <property type="entry name" value="Aromatic compound dioxygenase"/>
    <property type="match status" value="1"/>
</dbReference>
<evidence type="ECO:0000259" key="7">
    <source>
        <dbReference type="Pfam" id="PF00775"/>
    </source>
</evidence>
<proteinExistence type="inferred from homology"/>
<comment type="cofactor">
    <cofactor evidence="1">
        <name>Fe(3+)</name>
        <dbReference type="ChEBI" id="CHEBI:29034"/>
    </cofactor>
</comment>
<organism evidence="9 10">
    <name type="scientific">Roseinatronobacter bogoriensis subsp. barguzinensis</name>
    <dbReference type="NCBI Taxonomy" id="441209"/>
    <lineage>
        <taxon>Bacteria</taxon>
        <taxon>Pseudomonadati</taxon>
        <taxon>Pseudomonadota</taxon>
        <taxon>Alphaproteobacteria</taxon>
        <taxon>Rhodobacterales</taxon>
        <taxon>Paracoccaceae</taxon>
        <taxon>Roseinatronobacter</taxon>
    </lineage>
</organism>
<dbReference type="InterPro" id="IPR050770">
    <property type="entry name" value="Intradiol_RC_Dioxygenase"/>
</dbReference>
<evidence type="ECO:0000256" key="1">
    <source>
        <dbReference type="ARBA" id="ARBA00001965"/>
    </source>
</evidence>
<dbReference type="OrthoDB" id="9800887at2"/>
<dbReference type="InterPro" id="IPR007535">
    <property type="entry name" value="Catechol_dOase_N"/>
</dbReference>
<name>A0A2K8KB00_9RHOB</name>
<protein>
    <submittedName>
        <fullName evidence="9">6-chlorohydroxyquinol-1,2-dioxygenase</fullName>
    </submittedName>
</protein>
<evidence type="ECO:0000256" key="4">
    <source>
        <dbReference type="ARBA" id="ARBA00022964"/>
    </source>
</evidence>
<evidence type="ECO:0000256" key="6">
    <source>
        <dbReference type="ARBA" id="ARBA00023004"/>
    </source>
</evidence>
<dbReference type="SUPFAM" id="SSF49482">
    <property type="entry name" value="Aromatic compound dioxygenase"/>
    <property type="match status" value="1"/>
</dbReference>
<evidence type="ECO:0000256" key="5">
    <source>
        <dbReference type="ARBA" id="ARBA00023002"/>
    </source>
</evidence>
<evidence type="ECO:0000256" key="3">
    <source>
        <dbReference type="ARBA" id="ARBA00022723"/>
    </source>
</evidence>
<keyword evidence="5" id="KW-0560">Oxidoreductase</keyword>
<evidence type="ECO:0000313" key="10">
    <source>
        <dbReference type="Proteomes" id="UP000228948"/>
    </source>
</evidence>
<keyword evidence="3" id="KW-0479">Metal-binding</keyword>
<accession>A0A2K8KB00</accession>
<evidence type="ECO:0000259" key="8">
    <source>
        <dbReference type="Pfam" id="PF04444"/>
    </source>
</evidence>
<dbReference type="Pfam" id="PF00775">
    <property type="entry name" value="Dioxygenase_C"/>
    <property type="match status" value="1"/>
</dbReference>
<gene>
    <name evidence="9" type="ORF">BG454_13070</name>
</gene>
<reference evidence="9 10" key="1">
    <citation type="submission" date="2017-11" db="EMBL/GenBank/DDBJ databases">
        <title>Revised Sequence and Annotation of the Rhodobaca barguzinensis strain alga05 Genome.</title>
        <authorList>
            <person name="Kopejtka K."/>
            <person name="Tomasch J.M."/>
            <person name="Bunk B."/>
            <person name="Koblizek M."/>
        </authorList>
    </citation>
    <scope>NUCLEOTIDE SEQUENCE [LARGE SCALE GENOMIC DNA]</scope>
    <source>
        <strain evidence="10">alga05</strain>
    </source>
</reference>
<dbReference type="STRING" id="441209.GCA_001870665_02396"/>
<dbReference type="GO" id="GO:0009712">
    <property type="term" value="P:catechol-containing compound metabolic process"/>
    <property type="evidence" value="ECO:0007669"/>
    <property type="project" value="InterPro"/>
</dbReference>
<dbReference type="InterPro" id="IPR000627">
    <property type="entry name" value="Intradiol_dOase_C"/>
</dbReference>
<dbReference type="RefSeq" id="WP_071481121.1">
    <property type="nucleotide sequence ID" value="NZ_CP024899.1"/>
</dbReference>
<dbReference type="KEGG" id="rbg:BG454_13070"/>
<dbReference type="Proteomes" id="UP000228948">
    <property type="component" value="Chromosome"/>
</dbReference>
<dbReference type="GO" id="GO:0008199">
    <property type="term" value="F:ferric iron binding"/>
    <property type="evidence" value="ECO:0007669"/>
    <property type="project" value="InterPro"/>
</dbReference>
<dbReference type="EMBL" id="CP024899">
    <property type="protein sequence ID" value="ATX66629.1"/>
    <property type="molecule type" value="Genomic_DNA"/>
</dbReference>